<feature type="transmembrane region" description="Helical" evidence="1">
    <location>
        <begin position="31"/>
        <end position="50"/>
    </location>
</feature>
<evidence type="ECO:0000313" key="2">
    <source>
        <dbReference type="EMBL" id="SUN60997.1"/>
    </source>
</evidence>
<proteinExistence type="predicted"/>
<accession>A0A380K9N7</accession>
<keyword evidence="1" id="KW-1133">Transmembrane helix</keyword>
<keyword evidence="1" id="KW-0472">Membrane</keyword>
<sequence>MRHFKKLRQDYREGRFSAQEGFIEWFLKRKLGFWGKLFFAFCLFLVWLMIMTHLGVIIFGFYAVIVLAIAVLVYDYWHRKN</sequence>
<dbReference type="GeneID" id="78356601"/>
<dbReference type="EMBL" id="UHFN01000007">
    <property type="protein sequence ID" value="SUN60997.1"/>
    <property type="molecule type" value="Genomic_DNA"/>
</dbReference>
<reference evidence="2 3" key="1">
    <citation type="submission" date="2018-06" db="EMBL/GenBank/DDBJ databases">
        <authorList>
            <consortium name="Pathogen Informatics"/>
            <person name="Doyle S."/>
        </authorList>
    </citation>
    <scope>NUCLEOTIDE SEQUENCE [LARGE SCALE GENOMIC DNA]</scope>
    <source>
        <strain evidence="2 3">NCTC12224</strain>
    </source>
</reference>
<evidence type="ECO:0000313" key="3">
    <source>
        <dbReference type="Proteomes" id="UP000254924"/>
    </source>
</evidence>
<keyword evidence="1" id="KW-0812">Transmembrane</keyword>
<evidence type="ECO:0000256" key="1">
    <source>
        <dbReference type="SAM" id="Phobius"/>
    </source>
</evidence>
<dbReference type="Proteomes" id="UP000254924">
    <property type="component" value="Unassembled WGS sequence"/>
</dbReference>
<dbReference type="OrthoDB" id="2224257at2"/>
<dbReference type="AlphaFoldDB" id="A0A380K9N7"/>
<protein>
    <submittedName>
        <fullName evidence="2">Membrane protein</fullName>
    </submittedName>
</protein>
<dbReference type="RefSeq" id="WP_115269145.1">
    <property type="nucleotide sequence ID" value="NZ_JBNPNB010000094.1"/>
</dbReference>
<feature type="transmembrane region" description="Helical" evidence="1">
    <location>
        <begin position="56"/>
        <end position="77"/>
    </location>
</feature>
<organism evidence="2 3">
    <name type="scientific">Streptococcus hyointestinalis</name>
    <dbReference type="NCBI Taxonomy" id="1337"/>
    <lineage>
        <taxon>Bacteria</taxon>
        <taxon>Bacillati</taxon>
        <taxon>Bacillota</taxon>
        <taxon>Bacilli</taxon>
        <taxon>Lactobacillales</taxon>
        <taxon>Streptococcaceae</taxon>
        <taxon>Streptococcus</taxon>
    </lineage>
</organism>
<name>A0A380K9N7_9STRE</name>
<keyword evidence="3" id="KW-1185">Reference proteome</keyword>
<gene>
    <name evidence="2" type="ORF">NCTC12224_01275</name>
</gene>